<dbReference type="AlphaFoldDB" id="A0A2J6TEI7"/>
<dbReference type="STRING" id="1095630.A0A2J6TEI7"/>
<name>A0A2J6TEI7_9HELO</name>
<proteinExistence type="predicted"/>
<evidence type="ECO:0000313" key="2">
    <source>
        <dbReference type="Proteomes" id="UP000235371"/>
    </source>
</evidence>
<keyword evidence="2" id="KW-1185">Reference proteome</keyword>
<dbReference type="OrthoDB" id="5428138at2759"/>
<protein>
    <submittedName>
        <fullName evidence="1">Uncharacterized protein</fullName>
    </submittedName>
</protein>
<sequence>MACDPTTKKAKKRAREHAAAAAKVFKNHDPLCGKTWAVTEEEKQAAIDRGLAWGNENGAIRVAHAPDSQANPAVLEGGWGIGGVVISKTEPTGWPDGISTKYEEGKIPEWIDTTPPKTEAELLKERVDKALVGWPWKGTPSKLASTAPYTFNENVQFTLPKATQSSFLFVKLFSNDVVLEKVCHLLFQHHDAAWKFSATCKEAWRIMRWNIDTWDMTEGYFHNCERPRTGEAAPKDPFDQGSVAPIVMVTPVRRETGPATYVVQMQNLHKLCVSINNFADYFQNLQLHRVPFLTTDLLSLLIPKMRNLKILGIYKCQLVHVGETMKLLDIIKTDRPLERENQVSLDFYPNFHLGPVEEPGNPYSVGAYGVTWDNWNFDTTRAVWCLIIQIIPKARSQGIDFESKHSMFRQWMEHGPCHEIEETIAAFMTPLAHDKDKSNEKAMNIETLKKVAAMVNYHRTGGKIEKLKQVNRLGGGSLGKVKQKLDKPGEAEIDPALWAITSHKCTTCKESLMGIFFSYTHIMERQTGLSPHISCAGCLLNGVLRMEADHYKQEKRDIMRSWLVGPDGLNKDDLGKALADYHNRQIVLQAKQLADQHMTDSTTGSDPYDKEFNERQKPITMKERSGRTTALQRSPEIYNQAPGTGYDYIRVERYDGHGLGH</sequence>
<dbReference type="InParanoid" id="A0A2J6TEI7"/>
<accession>A0A2J6TEI7</accession>
<dbReference type="EMBL" id="KZ613786">
    <property type="protein sequence ID" value="PMD61413.1"/>
    <property type="molecule type" value="Genomic_DNA"/>
</dbReference>
<organism evidence="1 2">
    <name type="scientific">Hyaloscypha bicolor E</name>
    <dbReference type="NCBI Taxonomy" id="1095630"/>
    <lineage>
        <taxon>Eukaryota</taxon>
        <taxon>Fungi</taxon>
        <taxon>Dikarya</taxon>
        <taxon>Ascomycota</taxon>
        <taxon>Pezizomycotina</taxon>
        <taxon>Leotiomycetes</taxon>
        <taxon>Helotiales</taxon>
        <taxon>Hyaloscyphaceae</taxon>
        <taxon>Hyaloscypha</taxon>
        <taxon>Hyaloscypha bicolor</taxon>
    </lineage>
</organism>
<gene>
    <name evidence="1" type="ORF">K444DRAFT_369754</name>
</gene>
<dbReference type="Proteomes" id="UP000235371">
    <property type="component" value="Unassembled WGS sequence"/>
</dbReference>
<evidence type="ECO:0000313" key="1">
    <source>
        <dbReference type="EMBL" id="PMD61413.1"/>
    </source>
</evidence>
<dbReference type="RefSeq" id="XP_024738317.1">
    <property type="nucleotide sequence ID" value="XM_024872261.1"/>
</dbReference>
<dbReference type="GeneID" id="36580342"/>
<reference evidence="1 2" key="1">
    <citation type="submission" date="2016-04" db="EMBL/GenBank/DDBJ databases">
        <title>A degradative enzymes factory behind the ericoid mycorrhizal symbiosis.</title>
        <authorList>
            <consortium name="DOE Joint Genome Institute"/>
            <person name="Martino E."/>
            <person name="Morin E."/>
            <person name="Grelet G."/>
            <person name="Kuo A."/>
            <person name="Kohler A."/>
            <person name="Daghino S."/>
            <person name="Barry K."/>
            <person name="Choi C."/>
            <person name="Cichocki N."/>
            <person name="Clum A."/>
            <person name="Copeland A."/>
            <person name="Hainaut M."/>
            <person name="Haridas S."/>
            <person name="Labutti K."/>
            <person name="Lindquist E."/>
            <person name="Lipzen A."/>
            <person name="Khouja H.-R."/>
            <person name="Murat C."/>
            <person name="Ohm R."/>
            <person name="Olson A."/>
            <person name="Spatafora J."/>
            <person name="Veneault-Fourrey C."/>
            <person name="Henrissat B."/>
            <person name="Grigoriev I."/>
            <person name="Martin F."/>
            <person name="Perotto S."/>
        </authorList>
    </citation>
    <scope>NUCLEOTIDE SEQUENCE [LARGE SCALE GENOMIC DNA]</scope>
    <source>
        <strain evidence="1 2">E</strain>
    </source>
</reference>